<evidence type="ECO:0000256" key="1">
    <source>
        <dbReference type="SAM" id="Phobius"/>
    </source>
</evidence>
<sequence length="972" mass="107755">MWKLVIKAIMVLILLHSSQQACTSVQAPFPKLVGGALAATYFWQIDYNMDYLVAVGDTKDDGVGGVASSSEMPIVIAYQNNNYKWGKVFTGMVNDQFRGIKINRQGTRLIVANQQTTRILIVMDIGDGTVISGCRFSTGGTFDYFRRRLLLLDNGEMLLGQGTNIYKVATSAAKYTLSGYEIIGMSTNTAENLLHVFSHDTSIVMITVLDYATFTRLYQYQAQCTSATPGNLAQTFQSCNYKRSSTVDTIIMQEGTRFFKIHHSSSTFTTSTVHDPATPSLKGKGLHCVSDNLAYSLMYGTYSGSSSMIFVAEVNFDNNKITYTRYLQRILDDVSIGIIYAADKFYLCGTGDTIYKTSSTTFITQSSQYHGIIYSSTLTCQTVDQYSYPMVAVTVNEYTLTPTTYDYTQSIYSFIDLNSSQIATLDIDSTVFEGHYLSDCSLQQAKAPHDYQSLSSTQAISAFAYAIEQSTMTIAITPFTASKISSTDPVYTYSLYLFSGPLNAVILTAETGNFMIPSISTLGAPAYTVIIEGQLQDCQSIKATFTLTGQPNTPPFFLGIVGTALHVSVNQGESSTYPIPTVIDPDTAQSITVALSDGGSSAYPTFVDFTDNSHTTISIQPSLSTTMGNYAVQIQLSDGVATRSYTLNVIITAPPPQLNSYTIVNSGPPYFTSTLESVKLKAGVSFTYILPQFQDPDEDDKISLSVDLGETINFVQFDINSMQIKFQPKIGAIYKPMYSISLTLTDNNVMQKKSSYKLTVTIQQDKEEQNSKNNTEVQLSNSNLRIKQNITCKIVIKQVTRNGYLQLKITPSHNEAANAIASLLNESDIQISIKGKQVITAKIVEIVEGNILSLKMNITNIEKISTGMVSPFYYKILPRNWIYFKSQYQGTSLQILIMLQSYRKVLFPLLLFHLNTLLVRLFVINHYRSRVRHSIVIVIRIEYQNNHYDHQRDPSACIVCLSKQQNSLGGLQ</sequence>
<organism evidence="3 4">
    <name type="scientific">Halteria grandinella</name>
    <dbReference type="NCBI Taxonomy" id="5974"/>
    <lineage>
        <taxon>Eukaryota</taxon>
        <taxon>Sar</taxon>
        <taxon>Alveolata</taxon>
        <taxon>Ciliophora</taxon>
        <taxon>Intramacronucleata</taxon>
        <taxon>Spirotrichea</taxon>
        <taxon>Stichotrichia</taxon>
        <taxon>Sporadotrichida</taxon>
        <taxon>Halteriidae</taxon>
        <taxon>Halteria</taxon>
    </lineage>
</organism>
<keyword evidence="4" id="KW-1185">Reference proteome</keyword>
<protein>
    <submittedName>
        <fullName evidence="3">Uncharacterized protein</fullName>
    </submittedName>
</protein>
<name>A0A8J8P5J4_HALGN</name>
<dbReference type="Proteomes" id="UP000785679">
    <property type="component" value="Unassembled WGS sequence"/>
</dbReference>
<feature type="chain" id="PRO_5035222358" evidence="2">
    <location>
        <begin position="21"/>
        <end position="972"/>
    </location>
</feature>
<dbReference type="AlphaFoldDB" id="A0A8J8P5J4"/>
<evidence type="ECO:0000313" key="4">
    <source>
        <dbReference type="Proteomes" id="UP000785679"/>
    </source>
</evidence>
<gene>
    <name evidence="3" type="ORF">FGO68_gene7962</name>
</gene>
<dbReference type="EMBL" id="RRYP01001141">
    <property type="protein sequence ID" value="TNV86354.1"/>
    <property type="molecule type" value="Genomic_DNA"/>
</dbReference>
<keyword evidence="2" id="KW-0732">Signal</keyword>
<evidence type="ECO:0000313" key="3">
    <source>
        <dbReference type="EMBL" id="TNV86354.1"/>
    </source>
</evidence>
<feature type="transmembrane region" description="Helical" evidence="1">
    <location>
        <begin position="905"/>
        <end position="923"/>
    </location>
</feature>
<keyword evidence="1" id="KW-0472">Membrane</keyword>
<feature type="signal peptide" evidence="2">
    <location>
        <begin position="1"/>
        <end position="20"/>
    </location>
</feature>
<keyword evidence="1" id="KW-0812">Transmembrane</keyword>
<comment type="caution">
    <text evidence="3">The sequence shown here is derived from an EMBL/GenBank/DDBJ whole genome shotgun (WGS) entry which is preliminary data.</text>
</comment>
<accession>A0A8J8P5J4</accession>
<reference evidence="3" key="1">
    <citation type="submission" date="2019-06" db="EMBL/GenBank/DDBJ databases">
        <authorList>
            <person name="Zheng W."/>
        </authorList>
    </citation>
    <scope>NUCLEOTIDE SEQUENCE</scope>
    <source>
        <strain evidence="3">QDHG01</strain>
    </source>
</reference>
<evidence type="ECO:0000256" key="2">
    <source>
        <dbReference type="SAM" id="SignalP"/>
    </source>
</evidence>
<keyword evidence="1" id="KW-1133">Transmembrane helix</keyword>
<proteinExistence type="predicted"/>